<dbReference type="PANTHER" id="PTHR43244">
    <property type="match status" value="1"/>
</dbReference>
<sequence>MTELDLTAVRTRLGRIGAHLPFIPFTPAVPAAEQIEATRRWERAGVSTVWINEGVGGKDILAQAGILLSATEEVTIATGIANVWARPPQTAGGGSASLSEAFDGRFVLGVGVGYPEQADVIGRTFTRPLEIARGYLDRLDDVVAMSPAPEVRVPRLLAANGPRMLGVARDHADGAIPTLVPPAFTERTRRFLGPDKVLAVGLTIAVDDDAEVARRMVGDFAARVLGHPDSPYADNLIRLGYRADELSTPSDRVIEDLFGFGPPGAIAEAIDRHLHAGADHVWLSSTAPDFATSVTQIESVVGTLTAQGRYTSV</sequence>
<accession>M0QLN2</accession>
<dbReference type="STRING" id="1223545.GS4_14_01400"/>
<dbReference type="eggNOG" id="COG2141">
    <property type="taxonomic scope" value="Bacteria"/>
</dbReference>
<evidence type="ECO:0000256" key="1">
    <source>
        <dbReference type="ARBA" id="ARBA00023002"/>
    </source>
</evidence>
<keyword evidence="4" id="KW-1185">Reference proteome</keyword>
<dbReference type="InterPro" id="IPR050564">
    <property type="entry name" value="F420-G6PD/mer"/>
</dbReference>
<evidence type="ECO:0000313" key="3">
    <source>
        <dbReference type="EMBL" id="GAC68307.1"/>
    </source>
</evidence>
<dbReference type="Gene3D" id="3.20.20.30">
    <property type="entry name" value="Luciferase-like domain"/>
    <property type="match status" value="1"/>
</dbReference>
<dbReference type="Pfam" id="PF00296">
    <property type="entry name" value="Bac_luciferase"/>
    <property type="match status" value="1"/>
</dbReference>
<organism evidence="3 4">
    <name type="scientific">Gordonia soli NBRC 108243</name>
    <dbReference type="NCBI Taxonomy" id="1223545"/>
    <lineage>
        <taxon>Bacteria</taxon>
        <taxon>Bacillati</taxon>
        <taxon>Actinomycetota</taxon>
        <taxon>Actinomycetes</taxon>
        <taxon>Mycobacteriales</taxon>
        <taxon>Gordoniaceae</taxon>
        <taxon>Gordonia</taxon>
    </lineage>
</organism>
<dbReference type="SUPFAM" id="SSF51679">
    <property type="entry name" value="Bacterial luciferase-like"/>
    <property type="match status" value="1"/>
</dbReference>
<comment type="caution">
    <text evidence="3">The sequence shown here is derived from an EMBL/GenBank/DDBJ whole genome shotgun (WGS) entry which is preliminary data.</text>
</comment>
<keyword evidence="1" id="KW-0560">Oxidoreductase</keyword>
<evidence type="ECO:0000259" key="2">
    <source>
        <dbReference type="Pfam" id="PF00296"/>
    </source>
</evidence>
<protein>
    <recommendedName>
        <fullName evidence="2">Luciferase-like domain-containing protein</fullName>
    </recommendedName>
</protein>
<name>M0QLN2_9ACTN</name>
<dbReference type="GO" id="GO:0016705">
    <property type="term" value="F:oxidoreductase activity, acting on paired donors, with incorporation or reduction of molecular oxygen"/>
    <property type="evidence" value="ECO:0007669"/>
    <property type="project" value="InterPro"/>
</dbReference>
<dbReference type="RefSeq" id="WP_007620340.1">
    <property type="nucleotide sequence ID" value="NZ_BANX01000014.1"/>
</dbReference>
<dbReference type="CDD" id="cd01097">
    <property type="entry name" value="Tetrahydromethanopterin_reductase"/>
    <property type="match status" value="1"/>
</dbReference>
<dbReference type="Proteomes" id="UP000011666">
    <property type="component" value="Unassembled WGS sequence"/>
</dbReference>
<feature type="domain" description="Luciferase-like" evidence="2">
    <location>
        <begin position="29"/>
        <end position="278"/>
    </location>
</feature>
<dbReference type="EMBL" id="BANX01000014">
    <property type="protein sequence ID" value="GAC68307.1"/>
    <property type="molecule type" value="Genomic_DNA"/>
</dbReference>
<evidence type="ECO:0000313" key="4">
    <source>
        <dbReference type="Proteomes" id="UP000011666"/>
    </source>
</evidence>
<dbReference type="InterPro" id="IPR011251">
    <property type="entry name" value="Luciferase-like_dom"/>
</dbReference>
<gene>
    <name evidence="3" type="ORF">GS4_14_01400</name>
</gene>
<dbReference type="InterPro" id="IPR036661">
    <property type="entry name" value="Luciferase-like_sf"/>
</dbReference>
<reference evidence="3 4" key="1">
    <citation type="submission" date="2013-01" db="EMBL/GenBank/DDBJ databases">
        <title>Whole genome shotgun sequence of Gordonia soli NBRC 108243.</title>
        <authorList>
            <person name="Isaki-Nakamura S."/>
            <person name="Hosoyama A."/>
            <person name="Tsuchikane K."/>
            <person name="Ando Y."/>
            <person name="Baba S."/>
            <person name="Ohji S."/>
            <person name="Hamada M."/>
            <person name="Tamura T."/>
            <person name="Yamazoe A."/>
            <person name="Yamazaki S."/>
            <person name="Fujita N."/>
        </authorList>
    </citation>
    <scope>NUCLEOTIDE SEQUENCE [LARGE SCALE GENOMIC DNA]</scope>
    <source>
        <strain evidence="3 4">NBRC 108243</strain>
    </source>
</reference>
<dbReference type="OrthoDB" id="4760590at2"/>
<dbReference type="AlphaFoldDB" id="M0QLN2"/>
<proteinExistence type="predicted"/>
<dbReference type="PANTHER" id="PTHR43244:SF1">
    <property type="entry name" value="5,10-METHYLENETETRAHYDROMETHANOPTERIN REDUCTASE"/>
    <property type="match status" value="1"/>
</dbReference>